<evidence type="ECO:0000313" key="5">
    <source>
        <dbReference type="Proteomes" id="UP000613011"/>
    </source>
</evidence>
<reference evidence="4" key="1">
    <citation type="submission" date="2021-01" db="EMBL/GenBank/DDBJ databases">
        <title>Ramlibacter sp. strain AW1 16S ribosomal RNA gene Genome sequencing and assembly.</title>
        <authorList>
            <person name="Kang M."/>
        </authorList>
    </citation>
    <scope>NUCLEOTIDE SEQUENCE</scope>
    <source>
        <strain evidence="4">AW1</strain>
    </source>
</reference>
<dbReference type="EMBL" id="JAEQNA010000006">
    <property type="protein sequence ID" value="MBL0422080.1"/>
    <property type="molecule type" value="Genomic_DNA"/>
</dbReference>
<protein>
    <recommendedName>
        <fullName evidence="3">Core-binding (CB) domain-containing protein</fullName>
    </recommendedName>
</protein>
<keyword evidence="5" id="KW-1185">Reference proteome</keyword>
<dbReference type="InterPro" id="IPR011010">
    <property type="entry name" value="DNA_brk_join_enz"/>
</dbReference>
<dbReference type="SUPFAM" id="SSF56349">
    <property type="entry name" value="DNA breaking-rejoining enzymes"/>
    <property type="match status" value="1"/>
</dbReference>
<dbReference type="Proteomes" id="UP000613011">
    <property type="component" value="Unassembled WGS sequence"/>
</dbReference>
<dbReference type="RefSeq" id="WP_201685148.1">
    <property type="nucleotide sequence ID" value="NZ_JAEQNA010000006.1"/>
</dbReference>
<keyword evidence="2" id="KW-0238">DNA-binding</keyword>
<evidence type="ECO:0000313" key="4">
    <source>
        <dbReference type="EMBL" id="MBL0422080.1"/>
    </source>
</evidence>
<feature type="domain" description="Core-binding (CB)" evidence="3">
    <location>
        <begin position="242"/>
        <end position="332"/>
    </location>
</feature>
<evidence type="ECO:0000256" key="1">
    <source>
        <dbReference type="ARBA" id="ARBA00022908"/>
    </source>
</evidence>
<dbReference type="InterPro" id="IPR044068">
    <property type="entry name" value="CB"/>
</dbReference>
<keyword evidence="1" id="KW-0229">DNA integration</keyword>
<comment type="caution">
    <text evidence="4">The sequence shown here is derived from an EMBL/GenBank/DDBJ whole genome shotgun (WGS) entry which is preliminary data.</text>
</comment>
<dbReference type="GO" id="GO:0003677">
    <property type="term" value="F:DNA binding"/>
    <property type="evidence" value="ECO:0007669"/>
    <property type="project" value="UniProtKB-UniRule"/>
</dbReference>
<dbReference type="Pfam" id="PF20172">
    <property type="entry name" value="DUF6538"/>
    <property type="match status" value="1"/>
</dbReference>
<dbReference type="PROSITE" id="PS51900">
    <property type="entry name" value="CB"/>
    <property type="match status" value="1"/>
</dbReference>
<evidence type="ECO:0000256" key="2">
    <source>
        <dbReference type="PROSITE-ProRule" id="PRU01248"/>
    </source>
</evidence>
<dbReference type="AlphaFoldDB" id="A0A936ZR47"/>
<gene>
    <name evidence="4" type="ORF">JI739_17145</name>
</gene>
<sequence>MRADYVHRRNNSANLIYQRPVPPDLSKHPESQWFGKQWAARVSLGTPDVRQANVLARRLSVEWDERFQTERDRLSPATLDVLPADLVPVLVARVRSSVLSGDDATRYDGTKLRAFLEAFEYIAPPLRFLTAGQTPIYLRVEEGAPEMGGMSLAQSSRLAQIHELVATWFAGRMAAGDLSVARPVVEAEVRSVGFVVDWSRRENVAALIAVLRGLVSAWQDRVKRDRGEVIETPAAPVLAVAKTPKVEVKRISDALHVWEQEQSRPEKTVNVYRRHAAMFADLMGDPPLSTLTLPRGMEFRDKVQAWAVSQGKTATTANNALTSVKTLLHVAQQRGWVADRLLSGAVVKRGGAVEREREPWTAEDLQRLFASDLYTSYKLPTAKAAGADAAYWVPLILAFSGARLNEVAQLWTDDVFESPDGLAMEFRPNVDRDQRLKANSSRRVAPIHSQLEALGFGDYWRAIAEQGEGPLFPALPPEISHVTIWSPINPARKLDDEEAIHRGADHWLPA</sequence>
<dbReference type="GO" id="GO:0015074">
    <property type="term" value="P:DNA integration"/>
    <property type="evidence" value="ECO:0007669"/>
    <property type="project" value="UniProtKB-KW"/>
</dbReference>
<dbReference type="InterPro" id="IPR046668">
    <property type="entry name" value="DUF6538"/>
</dbReference>
<evidence type="ECO:0000259" key="3">
    <source>
        <dbReference type="PROSITE" id="PS51900"/>
    </source>
</evidence>
<name>A0A936ZR47_9BURK</name>
<organism evidence="4 5">
    <name type="scientific">Ramlibacter aurantiacus</name>
    <dbReference type="NCBI Taxonomy" id="2801330"/>
    <lineage>
        <taxon>Bacteria</taxon>
        <taxon>Pseudomonadati</taxon>
        <taxon>Pseudomonadota</taxon>
        <taxon>Betaproteobacteria</taxon>
        <taxon>Burkholderiales</taxon>
        <taxon>Comamonadaceae</taxon>
        <taxon>Ramlibacter</taxon>
    </lineage>
</organism>
<proteinExistence type="predicted"/>
<accession>A0A936ZR47</accession>